<comment type="similarity">
    <text evidence="2">Belongs to the LemA family.</text>
</comment>
<evidence type="ECO:0000256" key="3">
    <source>
        <dbReference type="ARBA" id="ARBA00022692"/>
    </source>
</evidence>
<dbReference type="Gene3D" id="1.20.1440.20">
    <property type="entry name" value="LemA-like domain"/>
    <property type="match status" value="1"/>
</dbReference>
<proteinExistence type="inferred from homology"/>
<comment type="subcellular location">
    <subcellularLocation>
        <location evidence="1">Membrane</location>
        <topology evidence="1">Single-pass membrane protein</topology>
    </subcellularLocation>
</comment>
<dbReference type="SUPFAM" id="SSF140478">
    <property type="entry name" value="LemA-like"/>
    <property type="match status" value="1"/>
</dbReference>
<dbReference type="Proteomes" id="UP001203665">
    <property type="component" value="Unassembled WGS sequence"/>
</dbReference>
<dbReference type="PANTHER" id="PTHR34478">
    <property type="entry name" value="PROTEIN LEMA"/>
    <property type="match status" value="1"/>
</dbReference>
<evidence type="ECO:0000256" key="5">
    <source>
        <dbReference type="ARBA" id="ARBA00023136"/>
    </source>
</evidence>
<keyword evidence="3" id="KW-0812">Transmembrane</keyword>
<reference evidence="6" key="1">
    <citation type="submission" date="2022-06" db="EMBL/GenBank/DDBJ databases">
        <title>Alkalicoccobacillus porphyridii sp. nov., isolated from a marine red alga, Porphyridium purpureum and reclassification of Shouchella plakortidis and Shouchella gibsonii as Alkalicoccobacillus plakortidis comb. nov. and Alkalicoccobacillus gibsonii comb. nov.</title>
        <authorList>
            <person name="Kim K.H."/>
            <person name="Lee J.K."/>
            <person name="Han D.M."/>
            <person name="Baek J.H."/>
            <person name="Jeon C.O."/>
        </authorList>
    </citation>
    <scope>NUCLEOTIDE SEQUENCE</scope>
    <source>
        <strain evidence="6">DSM 19153</strain>
    </source>
</reference>
<organism evidence="6 7">
    <name type="scientific">Alkalicoccobacillus plakortidis</name>
    <dbReference type="NCBI Taxonomy" id="444060"/>
    <lineage>
        <taxon>Bacteria</taxon>
        <taxon>Bacillati</taxon>
        <taxon>Bacillota</taxon>
        <taxon>Bacilli</taxon>
        <taxon>Bacillales</taxon>
        <taxon>Bacillaceae</taxon>
        <taxon>Alkalicoccobacillus</taxon>
    </lineage>
</organism>
<evidence type="ECO:0000256" key="2">
    <source>
        <dbReference type="ARBA" id="ARBA00008854"/>
    </source>
</evidence>
<protein>
    <submittedName>
        <fullName evidence="6">LemA family protein</fullName>
    </submittedName>
</protein>
<keyword evidence="4" id="KW-1133">Transmembrane helix</keyword>
<gene>
    <name evidence="6" type="ORF">NDM98_23220</name>
</gene>
<dbReference type="InterPro" id="IPR023353">
    <property type="entry name" value="LemA-like_dom_sf"/>
</dbReference>
<dbReference type="EMBL" id="JAMQJY010000009">
    <property type="protein sequence ID" value="MCM2678024.1"/>
    <property type="molecule type" value="Genomic_DNA"/>
</dbReference>
<dbReference type="PANTHER" id="PTHR34478:SF1">
    <property type="entry name" value="PROTEIN LEMA"/>
    <property type="match status" value="1"/>
</dbReference>
<evidence type="ECO:0000313" key="7">
    <source>
        <dbReference type="Proteomes" id="UP001203665"/>
    </source>
</evidence>
<evidence type="ECO:0000256" key="4">
    <source>
        <dbReference type="ARBA" id="ARBA00022989"/>
    </source>
</evidence>
<evidence type="ECO:0000313" key="6">
    <source>
        <dbReference type="EMBL" id="MCM2678024.1"/>
    </source>
</evidence>
<dbReference type="RefSeq" id="WP_251611909.1">
    <property type="nucleotide sequence ID" value="NZ_JAMQJY010000009.1"/>
</dbReference>
<keyword evidence="5" id="KW-0472">Membrane</keyword>
<sequence length="200" mass="22893">MGTVLLVLVGILVVAMVSVAIVYYNKLQRYNIHVDNVFANLDAILMRRVDELSKLVDMTRQHVEDENEILQGVIGLRQQVIDATNVDEKVKAHNNMNRQLPGVMLQVERYPEIKFSEAYKHLQRAITNIEENIQAGRHSYNQSVGRFNAEVSTFPGNIFAESSALAHDKCSKHQQRSVKTLIYVPCLIDNFCSYLEKYRL</sequence>
<comment type="caution">
    <text evidence="6">The sequence shown here is derived from an EMBL/GenBank/DDBJ whole genome shotgun (WGS) entry which is preliminary data.</text>
</comment>
<accession>A0ABT0XQ46</accession>
<name>A0ABT0XQ46_9BACI</name>
<evidence type="ECO:0000256" key="1">
    <source>
        <dbReference type="ARBA" id="ARBA00004167"/>
    </source>
</evidence>
<dbReference type="Pfam" id="PF04011">
    <property type="entry name" value="LemA"/>
    <property type="match status" value="1"/>
</dbReference>
<dbReference type="InterPro" id="IPR007156">
    <property type="entry name" value="MamQ_LemA"/>
</dbReference>
<keyword evidence="7" id="KW-1185">Reference proteome</keyword>